<dbReference type="InterPro" id="IPR039759">
    <property type="entry name" value="eIF2D_SUI1"/>
</dbReference>
<dbReference type="AlphaFoldDB" id="A0AAD5TX35"/>
<name>A0AAD5TX35_9FUNG</name>
<dbReference type="Pfam" id="PF01253">
    <property type="entry name" value="SUI1"/>
    <property type="match status" value="1"/>
</dbReference>
<dbReference type="Gene3D" id="1.10.245.10">
    <property type="entry name" value="SWIB/MDM2 domain"/>
    <property type="match status" value="1"/>
</dbReference>
<dbReference type="CDD" id="cd21156">
    <property type="entry name" value="PUA_eIF2d-like"/>
    <property type="match status" value="1"/>
</dbReference>
<dbReference type="InterPro" id="IPR057429">
    <property type="entry name" value="WH_eIF2D"/>
</dbReference>
<dbReference type="PROSITE" id="PS50296">
    <property type="entry name" value="SUI1"/>
    <property type="match status" value="1"/>
</dbReference>
<dbReference type="InterPro" id="IPR036885">
    <property type="entry name" value="SWIB_MDM2_dom_sf"/>
</dbReference>
<dbReference type="Gene3D" id="3.10.400.20">
    <property type="match status" value="1"/>
</dbReference>
<evidence type="ECO:0000313" key="5">
    <source>
        <dbReference type="Proteomes" id="UP001211065"/>
    </source>
</evidence>
<dbReference type="InterPro" id="IPR003121">
    <property type="entry name" value="SWIB_MDM2_domain"/>
</dbReference>
<keyword evidence="4" id="KW-0648">Protein biosynthesis</keyword>
<sequence>MFKKKFTTTHQNKLKSSEQRKIKSQITSVFNFNSEEVETIFSNNEELVLNTIRLSNDKQVKIRTHRQVFEKLSNGAELMLPGVIIPEDGFPAFNVGDAVSIVCEDLVPVGVASSYVSSEELNASSTMRGKGFYTLHTYGDFLWQAGDKSLPHQVGVKEETEKNSEDNDFSDYYFVEKENATENTNEYDSTLNVKDISNSLSTKDMDDLLETSFMTCLTRFPADDKKIFPISASVFYESYIINSRPIDTELDVKQRLLKLKERNGELLIVSLNANHPLISTFIAPRHIVSGTSNQSTKSEDLNIDNVVEVESKTITLEYLYKPTGTLRNIIRAVSEEEFSVDKLYSFKEIKAILDQYIKIENLTDSQNRALIRVDENLLDATKKNTITRKQLMESVIKSMQKYHEVKFPGKESEIKKGSIETIKISVKQRAGRKTITVVNGFERYGIDYKILESEMKLKCAASTSITDIPPTKKNEKFDLKEIMVQGTKVKEIFLILENKFGIPFNNGDSDFVEVSYGKGVK</sequence>
<evidence type="ECO:0000313" key="4">
    <source>
        <dbReference type="EMBL" id="KAJ3213126.1"/>
    </source>
</evidence>
<dbReference type="InterPro" id="IPR048248">
    <property type="entry name" value="PUA_eIF2d-like"/>
</dbReference>
<evidence type="ECO:0000259" key="3">
    <source>
        <dbReference type="PROSITE" id="PS51925"/>
    </source>
</evidence>
<dbReference type="PANTHER" id="PTHR12217:SF4">
    <property type="entry name" value="EUKARYOTIC TRANSLATION INITIATION FACTOR 2D"/>
    <property type="match status" value="1"/>
</dbReference>
<protein>
    <submittedName>
        <fullName evidence="4">Eukaryotic translation initiation factor 2D</fullName>
    </submittedName>
</protein>
<keyword evidence="5" id="KW-1185">Reference proteome</keyword>
<organism evidence="4 5">
    <name type="scientific">Clydaea vesicula</name>
    <dbReference type="NCBI Taxonomy" id="447962"/>
    <lineage>
        <taxon>Eukaryota</taxon>
        <taxon>Fungi</taxon>
        <taxon>Fungi incertae sedis</taxon>
        <taxon>Chytridiomycota</taxon>
        <taxon>Chytridiomycota incertae sedis</taxon>
        <taxon>Chytridiomycetes</taxon>
        <taxon>Lobulomycetales</taxon>
        <taxon>Lobulomycetaceae</taxon>
        <taxon>Clydaea</taxon>
    </lineage>
</organism>
<comment type="caution">
    <text evidence="4">The sequence shown here is derived from an EMBL/GenBank/DDBJ whole genome shotgun (WGS) entry which is preliminary data.</text>
</comment>
<feature type="domain" description="SUI1" evidence="2">
    <location>
        <begin position="422"/>
        <end position="500"/>
    </location>
</feature>
<dbReference type="SUPFAM" id="SSF55159">
    <property type="entry name" value="eIF1-like"/>
    <property type="match status" value="1"/>
</dbReference>
<keyword evidence="4" id="KW-0396">Initiation factor</keyword>
<dbReference type="Pfam" id="PF26292">
    <property type="entry name" value="PUA_elF2D"/>
    <property type="match status" value="1"/>
</dbReference>
<dbReference type="GO" id="GO:0003743">
    <property type="term" value="F:translation initiation factor activity"/>
    <property type="evidence" value="ECO:0007669"/>
    <property type="project" value="UniProtKB-KW"/>
</dbReference>
<dbReference type="CDD" id="cd11608">
    <property type="entry name" value="eIF2D_C"/>
    <property type="match status" value="1"/>
</dbReference>
<dbReference type="SUPFAM" id="SSF88697">
    <property type="entry name" value="PUA domain-like"/>
    <property type="match status" value="1"/>
</dbReference>
<dbReference type="InterPro" id="IPR001950">
    <property type="entry name" value="SUI1"/>
</dbReference>
<dbReference type="PROSITE" id="PS51925">
    <property type="entry name" value="SWIB_MDM2"/>
    <property type="match status" value="1"/>
</dbReference>
<accession>A0AAD5TX35</accession>
<comment type="similarity">
    <text evidence="1">Belongs to the eIF2D family.</text>
</comment>
<dbReference type="EMBL" id="JADGJW010000743">
    <property type="protein sequence ID" value="KAJ3213126.1"/>
    <property type="molecule type" value="Genomic_DNA"/>
</dbReference>
<dbReference type="GO" id="GO:0001731">
    <property type="term" value="P:formation of translation preinitiation complex"/>
    <property type="evidence" value="ECO:0007669"/>
    <property type="project" value="InterPro"/>
</dbReference>
<dbReference type="InterPro" id="IPR036877">
    <property type="entry name" value="SUI1_dom_sf"/>
</dbReference>
<evidence type="ECO:0000259" key="2">
    <source>
        <dbReference type="PROSITE" id="PS50296"/>
    </source>
</evidence>
<dbReference type="InterPro" id="IPR015947">
    <property type="entry name" value="PUA-like_sf"/>
</dbReference>
<dbReference type="Proteomes" id="UP001211065">
    <property type="component" value="Unassembled WGS sequence"/>
</dbReference>
<dbReference type="SUPFAM" id="SSF47592">
    <property type="entry name" value="SWIB/MDM2 domain"/>
    <property type="match status" value="1"/>
</dbReference>
<dbReference type="Pfam" id="PF25304">
    <property type="entry name" value="WHD_eIF2D"/>
    <property type="match status" value="1"/>
</dbReference>
<gene>
    <name evidence="4" type="primary">EIF2D</name>
    <name evidence="4" type="ORF">HK099_007558</name>
</gene>
<dbReference type="InterPro" id="IPR039757">
    <property type="entry name" value="EIF2D"/>
</dbReference>
<dbReference type="PANTHER" id="PTHR12217">
    <property type="entry name" value="EUKARYOTIC TRANSLATION INITIATION FACTOR 2D"/>
    <property type="match status" value="1"/>
</dbReference>
<evidence type="ECO:0000256" key="1">
    <source>
        <dbReference type="ARBA" id="ARBA00010359"/>
    </source>
</evidence>
<proteinExistence type="inferred from homology"/>
<dbReference type="PROSITE" id="PS50890">
    <property type="entry name" value="PUA"/>
    <property type="match status" value="1"/>
</dbReference>
<reference evidence="4" key="1">
    <citation type="submission" date="2020-05" db="EMBL/GenBank/DDBJ databases">
        <title>Phylogenomic resolution of chytrid fungi.</title>
        <authorList>
            <person name="Stajich J.E."/>
            <person name="Amses K."/>
            <person name="Simmons R."/>
            <person name="Seto K."/>
            <person name="Myers J."/>
            <person name="Bonds A."/>
            <person name="Quandt C.A."/>
            <person name="Barry K."/>
            <person name="Liu P."/>
            <person name="Grigoriev I."/>
            <person name="Longcore J.E."/>
            <person name="James T.Y."/>
        </authorList>
    </citation>
    <scope>NUCLEOTIDE SEQUENCE</scope>
    <source>
        <strain evidence="4">JEL0476</strain>
    </source>
</reference>
<dbReference type="Gene3D" id="3.30.780.10">
    <property type="entry name" value="SUI1-like domain"/>
    <property type="match status" value="1"/>
</dbReference>
<feature type="domain" description="DM2" evidence="3">
    <location>
        <begin position="318"/>
        <end position="401"/>
    </location>
</feature>